<evidence type="ECO:0000256" key="8">
    <source>
        <dbReference type="ARBA" id="ARBA00022777"/>
    </source>
</evidence>
<dbReference type="GO" id="GO:0005524">
    <property type="term" value="F:ATP binding"/>
    <property type="evidence" value="ECO:0007669"/>
    <property type="project" value="UniProtKB-KW"/>
</dbReference>
<gene>
    <name evidence="17" type="ORF">ACFSDX_10935</name>
</gene>
<evidence type="ECO:0000256" key="7">
    <source>
        <dbReference type="ARBA" id="ARBA00022741"/>
    </source>
</evidence>
<dbReference type="CDD" id="cd00130">
    <property type="entry name" value="PAS"/>
    <property type="match status" value="1"/>
</dbReference>
<organism evidence="17 18">
    <name type="scientific">Hymenobacter bucti</name>
    <dbReference type="NCBI Taxonomy" id="1844114"/>
    <lineage>
        <taxon>Bacteria</taxon>
        <taxon>Pseudomonadati</taxon>
        <taxon>Bacteroidota</taxon>
        <taxon>Cytophagia</taxon>
        <taxon>Cytophagales</taxon>
        <taxon>Hymenobacteraceae</taxon>
        <taxon>Hymenobacter</taxon>
    </lineage>
</organism>
<dbReference type="SMART" id="SM00304">
    <property type="entry name" value="HAMP"/>
    <property type="match status" value="1"/>
</dbReference>
<dbReference type="InterPro" id="IPR035965">
    <property type="entry name" value="PAS-like_dom_sf"/>
</dbReference>
<evidence type="ECO:0000256" key="13">
    <source>
        <dbReference type="SAM" id="Phobius"/>
    </source>
</evidence>
<name>A0ABW4QTN9_9BACT</name>
<accession>A0ABW4QTN9</accession>
<evidence type="ECO:0000256" key="4">
    <source>
        <dbReference type="ARBA" id="ARBA00022553"/>
    </source>
</evidence>
<evidence type="ECO:0000259" key="15">
    <source>
        <dbReference type="PROSITE" id="PS50112"/>
    </source>
</evidence>
<dbReference type="SUPFAM" id="SSF55874">
    <property type="entry name" value="ATPase domain of HSP90 chaperone/DNA topoisomerase II/histidine kinase"/>
    <property type="match status" value="1"/>
</dbReference>
<protein>
    <recommendedName>
        <fullName evidence="3">histidine kinase</fullName>
        <ecNumber evidence="3">2.7.13.3</ecNumber>
    </recommendedName>
</protein>
<keyword evidence="4" id="KW-0597">Phosphoprotein</keyword>
<comment type="catalytic activity">
    <reaction evidence="1">
        <text>ATP + protein L-histidine = ADP + protein N-phospho-L-histidine.</text>
        <dbReference type="EC" id="2.7.13.3"/>
    </reaction>
</comment>
<dbReference type="Proteomes" id="UP001597197">
    <property type="component" value="Unassembled WGS sequence"/>
</dbReference>
<evidence type="ECO:0000256" key="3">
    <source>
        <dbReference type="ARBA" id="ARBA00012438"/>
    </source>
</evidence>
<dbReference type="SUPFAM" id="SSF55785">
    <property type="entry name" value="PYP-like sensor domain (PAS domain)"/>
    <property type="match status" value="1"/>
</dbReference>
<keyword evidence="10 13" id="KW-1133">Transmembrane helix</keyword>
<dbReference type="PROSITE" id="PS50109">
    <property type="entry name" value="HIS_KIN"/>
    <property type="match status" value="1"/>
</dbReference>
<dbReference type="InterPro" id="IPR036890">
    <property type="entry name" value="HATPase_C_sf"/>
</dbReference>
<evidence type="ECO:0000256" key="5">
    <source>
        <dbReference type="ARBA" id="ARBA00022679"/>
    </source>
</evidence>
<keyword evidence="18" id="KW-1185">Reference proteome</keyword>
<feature type="transmembrane region" description="Helical" evidence="13">
    <location>
        <begin position="6"/>
        <end position="27"/>
    </location>
</feature>
<dbReference type="SMART" id="SM00387">
    <property type="entry name" value="HATPase_c"/>
    <property type="match status" value="1"/>
</dbReference>
<dbReference type="Gene3D" id="1.10.287.130">
    <property type="match status" value="1"/>
</dbReference>
<evidence type="ECO:0000256" key="9">
    <source>
        <dbReference type="ARBA" id="ARBA00022840"/>
    </source>
</evidence>
<dbReference type="InterPro" id="IPR013767">
    <property type="entry name" value="PAS_fold"/>
</dbReference>
<dbReference type="Pfam" id="PF02518">
    <property type="entry name" value="HATPase_c"/>
    <property type="match status" value="1"/>
</dbReference>
<dbReference type="PROSITE" id="PS50885">
    <property type="entry name" value="HAMP"/>
    <property type="match status" value="1"/>
</dbReference>
<sequence length="584" mass="62576">MSIKSSITLGFLAMLALLVGVGGYAYYTVQRLERGAQAVLQDNFYSVQLGQGMLQALDEAAADPSAGSRRFAPQLARAAANVTEPGERPLVDSLAQALAGYRQQPTAAGLAQLRQHTYRLVQLNTQAISRKNAAAERTAAAARRYLLLGLVLGLLLASTLVLSVPEAAVGGLRKLSASIAHATQGDFKASIPVESRDEFGRVAEGFNGLLAQLDAFRNTNLAGVLAERNRAASIVRTLNEGVLLLDENGVVLVANPLACNLLGLPERQVIGRPARELAQVRPLWQQLLAYAQRPAPQRRDALPFTATVHGDEGHYQLVVHDVLSPSPTHDHLEVTGTILALHDVSDFAKRDQTKSHFLATVSHELRTPLSTINFHLKLLQNPRVGALTAEQQDLVASVKQETQRLLQLTGSLLDVSRLEANSIPLDSQAVAVAELVAQATAPVQLQLAPKQLRLDVQVPADLPPVRADCEKTVWVLLNLLTNAVRHSPAQATIEVRAARTPNGRAVRVQVLDHGPGIAPEHQDLIFQRFTQLPPASDEAKTGSGLGLSIGREFITAQGGQLGVESTPGAGSTFFFTLPVAEEPA</sequence>
<dbReference type="InterPro" id="IPR003594">
    <property type="entry name" value="HATPase_dom"/>
</dbReference>
<dbReference type="SMART" id="SM00388">
    <property type="entry name" value="HisKA"/>
    <property type="match status" value="1"/>
</dbReference>
<dbReference type="Gene3D" id="3.30.565.10">
    <property type="entry name" value="Histidine kinase-like ATPase, C-terminal domain"/>
    <property type="match status" value="1"/>
</dbReference>
<dbReference type="InterPro" id="IPR000014">
    <property type="entry name" value="PAS"/>
</dbReference>
<feature type="transmembrane region" description="Helical" evidence="13">
    <location>
        <begin position="145"/>
        <end position="164"/>
    </location>
</feature>
<evidence type="ECO:0000256" key="10">
    <source>
        <dbReference type="ARBA" id="ARBA00022989"/>
    </source>
</evidence>
<dbReference type="InterPro" id="IPR050351">
    <property type="entry name" value="BphY/WalK/GraS-like"/>
</dbReference>
<dbReference type="Gene3D" id="3.30.450.20">
    <property type="entry name" value="PAS domain"/>
    <property type="match status" value="1"/>
</dbReference>
<dbReference type="PROSITE" id="PS50112">
    <property type="entry name" value="PAS"/>
    <property type="match status" value="1"/>
</dbReference>
<evidence type="ECO:0000256" key="12">
    <source>
        <dbReference type="ARBA" id="ARBA00023136"/>
    </source>
</evidence>
<feature type="domain" description="PAS" evidence="15">
    <location>
        <begin position="227"/>
        <end position="272"/>
    </location>
</feature>
<dbReference type="CDD" id="cd00082">
    <property type="entry name" value="HisKA"/>
    <property type="match status" value="1"/>
</dbReference>
<dbReference type="EC" id="2.7.13.3" evidence="3"/>
<dbReference type="Gene3D" id="6.10.340.10">
    <property type="match status" value="1"/>
</dbReference>
<dbReference type="PANTHER" id="PTHR42878">
    <property type="entry name" value="TWO-COMPONENT HISTIDINE KINASE"/>
    <property type="match status" value="1"/>
</dbReference>
<comment type="subcellular location">
    <subcellularLocation>
        <location evidence="2">Membrane</location>
        <topology evidence="2">Multi-pass membrane protein</topology>
    </subcellularLocation>
</comment>
<evidence type="ECO:0000313" key="18">
    <source>
        <dbReference type="Proteomes" id="UP001597197"/>
    </source>
</evidence>
<evidence type="ECO:0000313" key="17">
    <source>
        <dbReference type="EMBL" id="MFD1872945.1"/>
    </source>
</evidence>
<proteinExistence type="predicted"/>
<dbReference type="InterPro" id="IPR004358">
    <property type="entry name" value="Sig_transdc_His_kin-like_C"/>
</dbReference>
<dbReference type="Pfam" id="PF00989">
    <property type="entry name" value="PAS"/>
    <property type="match status" value="1"/>
</dbReference>
<dbReference type="InterPro" id="IPR003661">
    <property type="entry name" value="HisK_dim/P_dom"/>
</dbReference>
<feature type="domain" description="HAMP" evidence="16">
    <location>
        <begin position="166"/>
        <end position="218"/>
    </location>
</feature>
<keyword evidence="6 13" id="KW-0812">Transmembrane</keyword>
<dbReference type="NCBIfam" id="TIGR00229">
    <property type="entry name" value="sensory_box"/>
    <property type="match status" value="1"/>
</dbReference>
<keyword evidence="8" id="KW-0418">Kinase</keyword>
<dbReference type="RefSeq" id="WP_382313428.1">
    <property type="nucleotide sequence ID" value="NZ_JBHUFD010000003.1"/>
</dbReference>
<feature type="domain" description="Histidine kinase" evidence="14">
    <location>
        <begin position="360"/>
        <end position="581"/>
    </location>
</feature>
<dbReference type="EMBL" id="JBHUFD010000003">
    <property type="protein sequence ID" value="MFD1872945.1"/>
    <property type="molecule type" value="Genomic_DNA"/>
</dbReference>
<dbReference type="Pfam" id="PF00672">
    <property type="entry name" value="HAMP"/>
    <property type="match status" value="1"/>
</dbReference>
<dbReference type="InterPro" id="IPR036097">
    <property type="entry name" value="HisK_dim/P_sf"/>
</dbReference>
<evidence type="ECO:0000256" key="1">
    <source>
        <dbReference type="ARBA" id="ARBA00000085"/>
    </source>
</evidence>
<keyword evidence="11" id="KW-0902">Two-component regulatory system</keyword>
<evidence type="ECO:0000259" key="14">
    <source>
        <dbReference type="PROSITE" id="PS50109"/>
    </source>
</evidence>
<dbReference type="InterPro" id="IPR003660">
    <property type="entry name" value="HAMP_dom"/>
</dbReference>
<dbReference type="InterPro" id="IPR005467">
    <property type="entry name" value="His_kinase_dom"/>
</dbReference>
<keyword evidence="5" id="KW-0808">Transferase</keyword>
<dbReference type="PRINTS" id="PR00344">
    <property type="entry name" value="BCTRLSENSOR"/>
</dbReference>
<keyword evidence="9 17" id="KW-0067">ATP-binding</keyword>
<dbReference type="Pfam" id="PF00512">
    <property type="entry name" value="HisKA"/>
    <property type="match status" value="1"/>
</dbReference>
<evidence type="ECO:0000256" key="6">
    <source>
        <dbReference type="ARBA" id="ARBA00022692"/>
    </source>
</evidence>
<evidence type="ECO:0000256" key="11">
    <source>
        <dbReference type="ARBA" id="ARBA00023012"/>
    </source>
</evidence>
<dbReference type="SMART" id="SM00091">
    <property type="entry name" value="PAS"/>
    <property type="match status" value="1"/>
</dbReference>
<dbReference type="CDD" id="cd06225">
    <property type="entry name" value="HAMP"/>
    <property type="match status" value="1"/>
</dbReference>
<dbReference type="PANTHER" id="PTHR42878:SF7">
    <property type="entry name" value="SENSOR HISTIDINE KINASE GLRK"/>
    <property type="match status" value="1"/>
</dbReference>
<keyword evidence="7" id="KW-0547">Nucleotide-binding</keyword>
<comment type="caution">
    <text evidence="17">The sequence shown here is derived from an EMBL/GenBank/DDBJ whole genome shotgun (WGS) entry which is preliminary data.</text>
</comment>
<reference evidence="18" key="1">
    <citation type="journal article" date="2019" name="Int. J. Syst. Evol. Microbiol.">
        <title>The Global Catalogue of Microorganisms (GCM) 10K type strain sequencing project: providing services to taxonomists for standard genome sequencing and annotation.</title>
        <authorList>
            <consortium name="The Broad Institute Genomics Platform"/>
            <consortium name="The Broad Institute Genome Sequencing Center for Infectious Disease"/>
            <person name="Wu L."/>
            <person name="Ma J."/>
        </authorList>
    </citation>
    <scope>NUCLEOTIDE SEQUENCE [LARGE SCALE GENOMIC DNA]</scope>
    <source>
        <strain evidence="18">CGMCC 1.15795</strain>
    </source>
</reference>
<evidence type="ECO:0000259" key="16">
    <source>
        <dbReference type="PROSITE" id="PS50885"/>
    </source>
</evidence>
<keyword evidence="12 13" id="KW-0472">Membrane</keyword>
<dbReference type="SUPFAM" id="SSF47384">
    <property type="entry name" value="Homodimeric domain of signal transducing histidine kinase"/>
    <property type="match status" value="1"/>
</dbReference>
<evidence type="ECO:0000256" key="2">
    <source>
        <dbReference type="ARBA" id="ARBA00004141"/>
    </source>
</evidence>